<feature type="domain" description="DUF2326" evidence="2">
    <location>
        <begin position="433"/>
        <end position="545"/>
    </location>
</feature>
<feature type="coiled-coil region" evidence="1">
    <location>
        <begin position="207"/>
        <end position="279"/>
    </location>
</feature>
<evidence type="ECO:0000259" key="2">
    <source>
        <dbReference type="Pfam" id="PF10088"/>
    </source>
</evidence>
<gene>
    <name evidence="3" type="ORF">SAMN04487772_1268</name>
</gene>
<dbReference type="Pfam" id="PF10088">
    <property type="entry name" value="DUF2326"/>
    <property type="match status" value="1"/>
</dbReference>
<sequence>MLVRVQCDKFVANGKKRPAIEFHEGLNAILGDEDRSNSIGKSTLLMILDFVFGGEDYVKKCQDVQENVLEHTINFTFLFDGQEYHFARNTVDYMSVTKCDKDYRPSEGADKMHIDDFRDFLAEKYAVNTEGLAWRGAMSKFIRVYKRETMDEERPLQSAKQENVKDAIKKYMQQFSKYNVVDAQIKQADKAADERDAFRKTQQYEHIRAAKNQKEYDENEKKAAELEIQEQQLAENSSKGLLDLDSMQAQRLSELNEMLINYRRQRAKVQTQLNSLRREMTEGKKSFKKTFTELEKYFPQEEFRALTEVEQFHQSLAKVLTTEFKETEKDLATAYVLLGNEIVSIKEQIAEVKSIPNVTQAVLREYARITTELNNLREANKNFITFERLKKTAAEYAETRDEVIATQLSDIETVVNKKMREITARIVKNDIQRPPTLQLEKLGKYSFSTRDDGGSGAQFRGLITFDLANMEVSNIPFIVHDSDLLDPIEKPALTEIIKEYDAVGKRGQQTFVSFRSLDFYAEEAKPLIKKRKVIELSGNGNQLFGRGWNKEPLKEEENKNE</sequence>
<dbReference type="EMBL" id="FOHN01000026">
    <property type="protein sequence ID" value="SET50116.1"/>
    <property type="molecule type" value="Genomic_DNA"/>
</dbReference>
<dbReference type="OrthoDB" id="9815945at2"/>
<evidence type="ECO:0000313" key="3">
    <source>
        <dbReference type="EMBL" id="SET50116.1"/>
    </source>
</evidence>
<evidence type="ECO:0000256" key="1">
    <source>
        <dbReference type="SAM" id="Coils"/>
    </source>
</evidence>
<keyword evidence="4" id="KW-1185">Reference proteome</keyword>
<organism evidence="3 4">
    <name type="scientific">[Clostridium] polysaccharolyticum</name>
    <dbReference type="NCBI Taxonomy" id="29364"/>
    <lineage>
        <taxon>Bacteria</taxon>
        <taxon>Bacillati</taxon>
        <taxon>Bacillota</taxon>
        <taxon>Clostridia</taxon>
        <taxon>Lachnospirales</taxon>
        <taxon>Lachnospiraceae</taxon>
    </lineage>
</organism>
<evidence type="ECO:0000313" key="4">
    <source>
        <dbReference type="Proteomes" id="UP000199800"/>
    </source>
</evidence>
<accession>A0A1I0EWT1</accession>
<keyword evidence="1" id="KW-0175">Coiled coil</keyword>
<proteinExistence type="predicted"/>
<dbReference type="AlphaFoldDB" id="A0A1I0EWT1"/>
<dbReference type="Proteomes" id="UP000199800">
    <property type="component" value="Unassembled WGS sequence"/>
</dbReference>
<dbReference type="RefSeq" id="WP_092478654.1">
    <property type="nucleotide sequence ID" value="NZ_FOHN01000026.1"/>
</dbReference>
<name>A0A1I0EWT1_9FIRM</name>
<dbReference type="Gene3D" id="3.40.50.300">
    <property type="entry name" value="P-loop containing nucleotide triphosphate hydrolases"/>
    <property type="match status" value="1"/>
</dbReference>
<protein>
    <submittedName>
        <fullName evidence="3">Uncharacterized protein YydD, contains DUF2326 domain</fullName>
    </submittedName>
</protein>
<dbReference type="InterPro" id="IPR027417">
    <property type="entry name" value="P-loop_NTPase"/>
</dbReference>
<reference evidence="3 4" key="1">
    <citation type="submission" date="2016-10" db="EMBL/GenBank/DDBJ databases">
        <authorList>
            <person name="de Groot N.N."/>
        </authorList>
    </citation>
    <scope>NUCLEOTIDE SEQUENCE [LARGE SCALE GENOMIC DNA]</scope>
    <source>
        <strain evidence="3 4">DSM 1801</strain>
    </source>
</reference>
<dbReference type="InterPro" id="IPR018760">
    <property type="entry name" value="DUF2326"/>
</dbReference>
<dbReference type="STRING" id="29364.SAMN04487772_1268"/>